<dbReference type="Proteomes" id="UP000824107">
    <property type="component" value="Unassembled WGS sequence"/>
</dbReference>
<feature type="domain" description="Bacterial type II secretion system protein E" evidence="5">
    <location>
        <begin position="136"/>
        <end position="543"/>
    </location>
</feature>
<dbReference type="InterPro" id="IPR027417">
    <property type="entry name" value="P-loop_NTPase"/>
</dbReference>
<name>A0A9D1M4I9_9PROT</name>
<reference evidence="6" key="1">
    <citation type="submission" date="2020-10" db="EMBL/GenBank/DDBJ databases">
        <authorList>
            <person name="Gilroy R."/>
        </authorList>
    </citation>
    <scope>NUCLEOTIDE SEQUENCE</scope>
    <source>
        <strain evidence="6">ChiW3-316</strain>
    </source>
</reference>
<evidence type="ECO:0000313" key="6">
    <source>
        <dbReference type="EMBL" id="HIU53505.1"/>
    </source>
</evidence>
<dbReference type="Pfam" id="PF00437">
    <property type="entry name" value="T2SSE"/>
    <property type="match status" value="1"/>
</dbReference>
<evidence type="ECO:0000259" key="5">
    <source>
        <dbReference type="Pfam" id="PF00437"/>
    </source>
</evidence>
<dbReference type="AlphaFoldDB" id="A0A9D1M4I9"/>
<dbReference type="EMBL" id="DVNC01000036">
    <property type="protein sequence ID" value="HIU53505.1"/>
    <property type="molecule type" value="Genomic_DNA"/>
</dbReference>
<dbReference type="GO" id="GO:0005524">
    <property type="term" value="F:ATP binding"/>
    <property type="evidence" value="ECO:0007669"/>
    <property type="project" value="UniProtKB-KW"/>
</dbReference>
<dbReference type="GO" id="GO:0016887">
    <property type="term" value="F:ATP hydrolysis activity"/>
    <property type="evidence" value="ECO:0007669"/>
    <property type="project" value="TreeGrafter"/>
</dbReference>
<dbReference type="Gene3D" id="3.30.450.90">
    <property type="match status" value="1"/>
</dbReference>
<evidence type="ECO:0000256" key="2">
    <source>
        <dbReference type="ARBA" id="ARBA00022741"/>
    </source>
</evidence>
<organism evidence="6 7">
    <name type="scientific">Candidatus Scatocola faecipullorum</name>
    <dbReference type="NCBI Taxonomy" id="2840917"/>
    <lineage>
        <taxon>Bacteria</taxon>
        <taxon>Pseudomonadati</taxon>
        <taxon>Pseudomonadota</taxon>
        <taxon>Alphaproteobacteria</taxon>
        <taxon>Rhodospirillales</taxon>
        <taxon>Rhodospirillaceae</taxon>
        <taxon>Rhodospirillaceae incertae sedis</taxon>
        <taxon>Candidatus Scatocola</taxon>
    </lineage>
</organism>
<keyword evidence="2" id="KW-0547">Nucleotide-binding</keyword>
<dbReference type="PANTHER" id="PTHR30258:SF1">
    <property type="entry name" value="PROTEIN TRANSPORT PROTEIN HOFB HOMOLOG"/>
    <property type="match status" value="1"/>
</dbReference>
<sequence length="554" mass="61103">MADESEIQEAASDAGKTSGQVIGASEAGGGKKYNLIDDLFSGGNKLLTLPGSSLVINDDTRRLLALFADGRFLVVESHKFDGRVLSFEVLARKKHLNISKPTYVSQNEINAVYAYGERAQPMSDIEGDEDLDQLQMQKDFVNVIARAAAVKVSDVHVVVADSTQIMFRINGMMQTVMEYNKDWGESFVRAAFASADISDSNYAQNEFQGAQKLGSTPLRGSKGKLMLPHNVLAIRLQFNPIAFGSQYLVMRLLYADENPDGSGDLQALGFGEYEENLFYRLRAVPTGLSVIAGPTGSGKSTTLQRNMIKLLQEKNYEINLITVEDPPEYPIPGARQMPVTNANTEEEKAEMFTKALSAALRSDPDVMMVGETRALATAELTFKGALSGHGVWTTLHANSAPAIITRLRDMGIQPYMLADPELVKGLISQRLFRKLCPHCRVSVKERLNDPAVKRLKIALGDFGIENTYVRGPGCKFCDNKGIKGRMSVPEIILPDAVFLELMIAGETRKAIDYWTSDLNGRPLKDAAIERMLKGYIDLDEVERWCGLLDQRPAY</sequence>
<evidence type="ECO:0000256" key="1">
    <source>
        <dbReference type="ARBA" id="ARBA00006611"/>
    </source>
</evidence>
<comment type="caution">
    <text evidence="6">The sequence shown here is derived from an EMBL/GenBank/DDBJ whole genome shotgun (WGS) entry which is preliminary data.</text>
</comment>
<keyword evidence="3" id="KW-0067">ATP-binding</keyword>
<dbReference type="InterPro" id="IPR001482">
    <property type="entry name" value="T2SS/T4SS_dom"/>
</dbReference>
<protein>
    <submittedName>
        <fullName evidence="6">Flp pilus assembly complex ATPase component TadA</fullName>
    </submittedName>
</protein>
<evidence type="ECO:0000256" key="3">
    <source>
        <dbReference type="ARBA" id="ARBA00022840"/>
    </source>
</evidence>
<reference evidence="6" key="2">
    <citation type="journal article" date="2021" name="PeerJ">
        <title>Extensive microbial diversity within the chicken gut microbiome revealed by metagenomics and culture.</title>
        <authorList>
            <person name="Gilroy R."/>
            <person name="Ravi A."/>
            <person name="Getino M."/>
            <person name="Pursley I."/>
            <person name="Horton D.L."/>
            <person name="Alikhan N.F."/>
            <person name="Baker D."/>
            <person name="Gharbi K."/>
            <person name="Hall N."/>
            <person name="Watson M."/>
            <person name="Adriaenssens E.M."/>
            <person name="Foster-Nyarko E."/>
            <person name="Jarju S."/>
            <person name="Secka A."/>
            <person name="Antonio M."/>
            <person name="Oren A."/>
            <person name="Chaudhuri R.R."/>
            <person name="La Ragione R."/>
            <person name="Hildebrand F."/>
            <person name="Pallen M.J."/>
        </authorList>
    </citation>
    <scope>NUCLEOTIDE SEQUENCE</scope>
    <source>
        <strain evidence="6">ChiW3-316</strain>
    </source>
</reference>
<accession>A0A9D1M4I9</accession>
<dbReference type="SUPFAM" id="SSF52540">
    <property type="entry name" value="P-loop containing nucleoside triphosphate hydrolases"/>
    <property type="match status" value="1"/>
</dbReference>
<dbReference type="CDD" id="cd01129">
    <property type="entry name" value="PulE-GspE-like"/>
    <property type="match status" value="1"/>
</dbReference>
<dbReference type="GO" id="GO:0005886">
    <property type="term" value="C:plasma membrane"/>
    <property type="evidence" value="ECO:0007669"/>
    <property type="project" value="TreeGrafter"/>
</dbReference>
<dbReference type="PANTHER" id="PTHR30258">
    <property type="entry name" value="TYPE II SECRETION SYSTEM PROTEIN GSPE-RELATED"/>
    <property type="match status" value="1"/>
</dbReference>
<feature type="region of interest" description="Disordered" evidence="4">
    <location>
        <begin position="1"/>
        <end position="21"/>
    </location>
</feature>
<dbReference type="Gene3D" id="3.40.50.300">
    <property type="entry name" value="P-loop containing nucleotide triphosphate hydrolases"/>
    <property type="match status" value="1"/>
</dbReference>
<comment type="similarity">
    <text evidence="1">Belongs to the GSP E family.</text>
</comment>
<evidence type="ECO:0000256" key="4">
    <source>
        <dbReference type="SAM" id="MobiDB-lite"/>
    </source>
</evidence>
<gene>
    <name evidence="6" type="primary">tadA</name>
    <name evidence="6" type="ORF">IAD20_05435</name>
</gene>
<evidence type="ECO:0000313" key="7">
    <source>
        <dbReference type="Proteomes" id="UP000824107"/>
    </source>
</evidence>
<proteinExistence type="inferred from homology"/>